<organism evidence="2 3">
    <name type="scientific">Mizuhopecten yessoensis</name>
    <name type="common">Japanese scallop</name>
    <name type="synonym">Patinopecten yessoensis</name>
    <dbReference type="NCBI Taxonomy" id="6573"/>
    <lineage>
        <taxon>Eukaryota</taxon>
        <taxon>Metazoa</taxon>
        <taxon>Spiralia</taxon>
        <taxon>Lophotrochozoa</taxon>
        <taxon>Mollusca</taxon>
        <taxon>Bivalvia</taxon>
        <taxon>Autobranchia</taxon>
        <taxon>Pteriomorphia</taxon>
        <taxon>Pectinida</taxon>
        <taxon>Pectinoidea</taxon>
        <taxon>Pectinidae</taxon>
        <taxon>Mizuhopecten</taxon>
    </lineage>
</organism>
<dbReference type="SUPFAM" id="SSF52540">
    <property type="entry name" value="P-loop containing nucleoside triphosphate hydrolases"/>
    <property type="match status" value="1"/>
</dbReference>
<proteinExistence type="predicted"/>
<dbReference type="Gene3D" id="2.60.40.10">
    <property type="entry name" value="Immunoglobulins"/>
    <property type="match status" value="1"/>
</dbReference>
<sequence length="672" mass="77015">MDHVHGFQINGFQLDIQFADKLQFINIYLQKVYNFLRIYIITLLPSLQRPVRPGQPRSTDIGTDYICLEWDKVEKDEVSHYEIRMKVAGDHIWSSTIVSTKDRQPFHRFNELLQNTGYEFMVRAVYSDGCDSDFSCKSAEITTGCSKVCGILKYCKKIIDGPPSVYRLPLVEMQSSKDDDQKTRKCRYGNSTCLREKTVLMVGPRTGGKTTLINGLVNHSLGVKWEHEYRLKITDEPEITTSRQESPTEWITSYKVHPVTTDTDFILNIIDAPSFHEGPESYERNQNFLQRLKFFLSTRGPKGMNGTDAVCFVSQANPVTFSGIDKAFSDILDGIVSIFGDNMHGNIIPMLTFADGKEPSVLKILSTVGVPTQRFFVFNSSTLFPPYTEDALLGKTSWKLSSRGFEGFLNHLSDMKPCRALKTTPKTTTQPTEQDWQQEKMTHLQGNRLEINVQLMDLATVQTDRDTVKKFAIDIQLNNSFTYDEEVYRQEKIPLEPGTHVTNCIVCHTTCHYPCGIPDNDGKKNCAAMDDGYCTKCHQECVWHVHRNDTFRIEGKFETVTRTYADIKTKYEFNVEENVSTDAMLQAIKRAFVSLMEEVISLISKTVETSNSLQKIQQSEKDYIKLMINTEEQEKKPGYKQRFELLRAILNHSDVYVSDPNTWLQEMGYSDW</sequence>
<dbReference type="Proteomes" id="UP000242188">
    <property type="component" value="Unassembled WGS sequence"/>
</dbReference>
<dbReference type="EMBL" id="NEDP02076642">
    <property type="protein sequence ID" value="OWF36307.1"/>
    <property type="molecule type" value="Genomic_DNA"/>
</dbReference>
<name>A0A210PIJ3_MIZYE</name>
<dbReference type="InterPro" id="IPR013783">
    <property type="entry name" value="Ig-like_fold"/>
</dbReference>
<evidence type="ECO:0000313" key="3">
    <source>
        <dbReference type="Proteomes" id="UP000242188"/>
    </source>
</evidence>
<dbReference type="CDD" id="cd00063">
    <property type="entry name" value="FN3"/>
    <property type="match status" value="1"/>
</dbReference>
<evidence type="ECO:0000313" key="2">
    <source>
        <dbReference type="EMBL" id="OWF36307.1"/>
    </source>
</evidence>
<gene>
    <name evidence="2" type="ORF">KP79_PYT23462</name>
</gene>
<feature type="domain" description="Fibronectin type-III" evidence="1">
    <location>
        <begin position="52"/>
        <end position="146"/>
    </location>
</feature>
<dbReference type="Pfam" id="PF00041">
    <property type="entry name" value="fn3"/>
    <property type="match status" value="1"/>
</dbReference>
<dbReference type="Gene3D" id="3.40.50.300">
    <property type="entry name" value="P-loop containing nucleotide triphosphate hydrolases"/>
    <property type="match status" value="1"/>
</dbReference>
<dbReference type="PANTHER" id="PTHR32046:SF14">
    <property type="match status" value="1"/>
</dbReference>
<dbReference type="InterPro" id="IPR003961">
    <property type="entry name" value="FN3_dom"/>
</dbReference>
<evidence type="ECO:0000259" key="1">
    <source>
        <dbReference type="PROSITE" id="PS50853"/>
    </source>
</evidence>
<comment type="caution">
    <text evidence="2">The sequence shown here is derived from an EMBL/GenBank/DDBJ whole genome shotgun (WGS) entry which is preliminary data.</text>
</comment>
<accession>A0A210PIJ3</accession>
<dbReference type="AlphaFoldDB" id="A0A210PIJ3"/>
<protein>
    <recommendedName>
        <fullName evidence="1">Fibronectin type-III domain-containing protein</fullName>
    </recommendedName>
</protein>
<dbReference type="PANTHER" id="PTHR32046">
    <property type="entry name" value="G DOMAIN-CONTAINING PROTEIN"/>
    <property type="match status" value="1"/>
</dbReference>
<reference evidence="2 3" key="1">
    <citation type="journal article" date="2017" name="Nat. Ecol. Evol.">
        <title>Scallop genome provides insights into evolution of bilaterian karyotype and development.</title>
        <authorList>
            <person name="Wang S."/>
            <person name="Zhang J."/>
            <person name="Jiao W."/>
            <person name="Li J."/>
            <person name="Xun X."/>
            <person name="Sun Y."/>
            <person name="Guo X."/>
            <person name="Huan P."/>
            <person name="Dong B."/>
            <person name="Zhang L."/>
            <person name="Hu X."/>
            <person name="Sun X."/>
            <person name="Wang J."/>
            <person name="Zhao C."/>
            <person name="Wang Y."/>
            <person name="Wang D."/>
            <person name="Huang X."/>
            <person name="Wang R."/>
            <person name="Lv J."/>
            <person name="Li Y."/>
            <person name="Zhang Z."/>
            <person name="Liu B."/>
            <person name="Lu W."/>
            <person name="Hui Y."/>
            <person name="Liang J."/>
            <person name="Zhou Z."/>
            <person name="Hou R."/>
            <person name="Li X."/>
            <person name="Liu Y."/>
            <person name="Li H."/>
            <person name="Ning X."/>
            <person name="Lin Y."/>
            <person name="Zhao L."/>
            <person name="Xing Q."/>
            <person name="Dou J."/>
            <person name="Li Y."/>
            <person name="Mao J."/>
            <person name="Guo H."/>
            <person name="Dou H."/>
            <person name="Li T."/>
            <person name="Mu C."/>
            <person name="Jiang W."/>
            <person name="Fu Q."/>
            <person name="Fu X."/>
            <person name="Miao Y."/>
            <person name="Liu J."/>
            <person name="Yu Q."/>
            <person name="Li R."/>
            <person name="Liao H."/>
            <person name="Li X."/>
            <person name="Kong Y."/>
            <person name="Jiang Z."/>
            <person name="Chourrout D."/>
            <person name="Li R."/>
            <person name="Bao Z."/>
        </authorList>
    </citation>
    <scope>NUCLEOTIDE SEQUENCE [LARGE SCALE GENOMIC DNA]</scope>
    <source>
        <strain evidence="2 3">PY_sf001</strain>
    </source>
</reference>
<keyword evidence="3" id="KW-1185">Reference proteome</keyword>
<dbReference type="PROSITE" id="PS50853">
    <property type="entry name" value="FN3"/>
    <property type="match status" value="1"/>
</dbReference>
<dbReference type="SUPFAM" id="SSF49265">
    <property type="entry name" value="Fibronectin type III"/>
    <property type="match status" value="1"/>
</dbReference>
<dbReference type="InterPro" id="IPR027417">
    <property type="entry name" value="P-loop_NTPase"/>
</dbReference>
<dbReference type="InterPro" id="IPR036116">
    <property type="entry name" value="FN3_sf"/>
</dbReference>
<dbReference type="SMART" id="SM00060">
    <property type="entry name" value="FN3"/>
    <property type="match status" value="1"/>
</dbReference>
<dbReference type="OrthoDB" id="8954335at2759"/>